<dbReference type="FunFam" id="3.40.640.10:FF:000084">
    <property type="entry name" value="IscS-like cysteine desulfurase"/>
    <property type="match status" value="1"/>
</dbReference>
<dbReference type="InterPro" id="IPR015422">
    <property type="entry name" value="PyrdxlP-dep_Trfase_small"/>
</dbReference>
<dbReference type="GO" id="GO:0046872">
    <property type="term" value="F:metal ion binding"/>
    <property type="evidence" value="ECO:0007669"/>
    <property type="project" value="UniProtKB-KW"/>
</dbReference>
<reference evidence="12 15" key="2">
    <citation type="submission" date="2016-09" db="EMBL/GenBank/DDBJ databases">
        <authorList>
            <consortium name="Pathogen Informatics"/>
        </authorList>
    </citation>
    <scope>NUCLEOTIDE SEQUENCE [LARGE SCALE GENOMIC DNA]</scope>
    <source>
        <strain evidence="12 15">82B</strain>
    </source>
</reference>
<evidence type="ECO:0000256" key="5">
    <source>
        <dbReference type="ARBA" id="ARBA00022723"/>
    </source>
</evidence>
<dbReference type="OrthoDB" id="9808002at2"/>
<organism evidence="12 15">
    <name type="scientific">Staphylococcus caeli</name>
    <dbReference type="NCBI Taxonomy" id="2201815"/>
    <lineage>
        <taxon>Bacteria</taxon>
        <taxon>Bacillati</taxon>
        <taxon>Bacillota</taxon>
        <taxon>Bacilli</taxon>
        <taxon>Bacillales</taxon>
        <taxon>Staphylococcaceae</taxon>
        <taxon>Staphylococcus</taxon>
    </lineage>
</organism>
<dbReference type="InterPro" id="IPR016454">
    <property type="entry name" value="Cysteine_dSase"/>
</dbReference>
<dbReference type="EMBL" id="FMPG01000001">
    <property type="protein sequence ID" value="SCS26569.1"/>
    <property type="molecule type" value="Genomic_DNA"/>
</dbReference>
<dbReference type="InterPro" id="IPR015424">
    <property type="entry name" value="PyrdxlP-dep_Trfase"/>
</dbReference>
<dbReference type="Gene3D" id="3.40.640.10">
    <property type="entry name" value="Type I PLP-dependent aspartate aminotransferase-like (Major domain)"/>
    <property type="match status" value="1"/>
</dbReference>
<gene>
    <name evidence="12" type="primary">iscS</name>
    <name evidence="12" type="ORF">SAMEA2297795_00105</name>
    <name evidence="13" type="ORF">SAMEA2297796_02320</name>
</gene>
<dbReference type="Proteomes" id="UP000095768">
    <property type="component" value="Unassembled WGS sequence"/>
</dbReference>
<reference evidence="13 14" key="1">
    <citation type="submission" date="2016-09" db="EMBL/GenBank/DDBJ databases">
        <authorList>
            <consortium name="Pathogen Informatics"/>
            <person name="Sun Q."/>
            <person name="Inoue M."/>
        </authorList>
    </citation>
    <scope>NUCLEOTIDE SEQUENCE [LARGE SCALE GENOMIC DNA]</scope>
    <source>
        <strain evidence="13 14">82C</strain>
    </source>
</reference>
<dbReference type="GO" id="GO:0051536">
    <property type="term" value="F:iron-sulfur cluster binding"/>
    <property type="evidence" value="ECO:0007669"/>
    <property type="project" value="UniProtKB-KW"/>
</dbReference>
<dbReference type="InterPro" id="IPR000192">
    <property type="entry name" value="Aminotrans_V_dom"/>
</dbReference>
<evidence type="ECO:0000256" key="3">
    <source>
        <dbReference type="ARBA" id="ARBA00012239"/>
    </source>
</evidence>
<keyword evidence="7" id="KW-0408">Iron</keyword>
<keyword evidence="14" id="KW-1185">Reference proteome</keyword>
<dbReference type="Pfam" id="PF00266">
    <property type="entry name" value="Aminotran_5"/>
    <property type="match status" value="1"/>
</dbReference>
<evidence type="ECO:0000313" key="13">
    <source>
        <dbReference type="EMBL" id="SCT39213.1"/>
    </source>
</evidence>
<dbReference type="InterPro" id="IPR015421">
    <property type="entry name" value="PyrdxlP-dep_Trfase_major"/>
</dbReference>
<evidence type="ECO:0000256" key="4">
    <source>
        <dbReference type="ARBA" id="ARBA00022679"/>
    </source>
</evidence>
<dbReference type="EMBL" id="FMPI01000023">
    <property type="protein sequence ID" value="SCT39213.1"/>
    <property type="molecule type" value="Genomic_DNA"/>
</dbReference>
<dbReference type="PANTHER" id="PTHR11601">
    <property type="entry name" value="CYSTEINE DESULFURYLASE FAMILY MEMBER"/>
    <property type="match status" value="1"/>
</dbReference>
<protein>
    <recommendedName>
        <fullName evidence="3">cysteine desulfurase</fullName>
        <ecNumber evidence="3">2.8.1.7</ecNumber>
    </recommendedName>
</protein>
<dbReference type="PIRSF" id="PIRSF005572">
    <property type="entry name" value="NifS"/>
    <property type="match status" value="1"/>
</dbReference>
<sequence>MEVYADHAATTPVKQAVIEKMMEIYATHFGNPSSIHSKGRDARRYLDEARRTVAKTFNAKPNEVIFTSGATESNNLAIKGIAYDQMNKGQHIITTKIEHHSVLHVFEQLEKEGFDVTYLNVDKSGMVDLEQLRRAITEETILVSIMFVNNEIGTVQPMYDIDEIMAQSNAYFHVDAVQAVGHLDIDFQEFHIDAMSITAHKFGGPKGVGALLLKTQTPLKFQQLGGEQEAKRRAGTENLAQIVGLAEALQISNQHRDEHNIHLMNLKNLFLVTLQERSVPFELNGSMIDTTGHIVNLYLPFIDVETMLTLLDLSNIYVSSGSACTAGTTTPSHVLQAMYGDDDRAKHSIRFSFNEQTTEQEIKYIAMEIHKIYHKFKEEA</sequence>
<evidence type="ECO:0000256" key="10">
    <source>
        <dbReference type="RuleBase" id="RU004504"/>
    </source>
</evidence>
<evidence type="ECO:0000259" key="11">
    <source>
        <dbReference type="Pfam" id="PF00266"/>
    </source>
</evidence>
<feature type="domain" description="Aminotransferase class V" evidence="11">
    <location>
        <begin position="3"/>
        <end position="364"/>
    </location>
</feature>
<evidence type="ECO:0000313" key="15">
    <source>
        <dbReference type="Proteomes" id="UP000095768"/>
    </source>
</evidence>
<comment type="cofactor">
    <cofactor evidence="1 10">
        <name>pyridoxal 5'-phosphate</name>
        <dbReference type="ChEBI" id="CHEBI:597326"/>
    </cofactor>
</comment>
<dbReference type="InterPro" id="IPR020578">
    <property type="entry name" value="Aminotrans_V_PyrdxlP_BS"/>
</dbReference>
<dbReference type="PROSITE" id="PS00595">
    <property type="entry name" value="AA_TRANSFER_CLASS_5"/>
    <property type="match status" value="1"/>
</dbReference>
<keyword evidence="8" id="KW-0411">Iron-sulfur</keyword>
<dbReference type="AlphaFoldDB" id="A0A1D4GNQ4"/>
<keyword evidence="5" id="KW-0479">Metal-binding</keyword>
<dbReference type="Proteomes" id="UP000095412">
    <property type="component" value="Unassembled WGS sequence"/>
</dbReference>
<dbReference type="Gene3D" id="3.90.1150.10">
    <property type="entry name" value="Aspartate Aminotransferase, domain 1"/>
    <property type="match status" value="1"/>
</dbReference>
<evidence type="ECO:0000256" key="6">
    <source>
        <dbReference type="ARBA" id="ARBA00022898"/>
    </source>
</evidence>
<dbReference type="PANTHER" id="PTHR11601:SF34">
    <property type="entry name" value="CYSTEINE DESULFURASE"/>
    <property type="match status" value="1"/>
</dbReference>
<accession>A0A1D4GNQ4</accession>
<comment type="catalytic activity">
    <reaction evidence="9">
        <text>(sulfur carrier)-H + L-cysteine = (sulfur carrier)-SH + L-alanine</text>
        <dbReference type="Rhea" id="RHEA:43892"/>
        <dbReference type="Rhea" id="RHEA-COMP:14737"/>
        <dbReference type="Rhea" id="RHEA-COMP:14739"/>
        <dbReference type="ChEBI" id="CHEBI:29917"/>
        <dbReference type="ChEBI" id="CHEBI:35235"/>
        <dbReference type="ChEBI" id="CHEBI:57972"/>
        <dbReference type="ChEBI" id="CHEBI:64428"/>
        <dbReference type="EC" id="2.8.1.7"/>
    </reaction>
</comment>
<evidence type="ECO:0000313" key="14">
    <source>
        <dbReference type="Proteomes" id="UP000095412"/>
    </source>
</evidence>
<dbReference type="SUPFAM" id="SSF53383">
    <property type="entry name" value="PLP-dependent transferases"/>
    <property type="match status" value="1"/>
</dbReference>
<dbReference type="NCBIfam" id="NF002806">
    <property type="entry name" value="PRK02948.1"/>
    <property type="match status" value="1"/>
</dbReference>
<comment type="similarity">
    <text evidence="2">Belongs to the class-V pyridoxal-phosphate-dependent aminotransferase family. NifS/IscS subfamily.</text>
</comment>
<dbReference type="Gene3D" id="1.10.260.50">
    <property type="match status" value="1"/>
</dbReference>
<dbReference type="EC" id="2.8.1.7" evidence="3"/>
<evidence type="ECO:0000313" key="12">
    <source>
        <dbReference type="EMBL" id="SCS26569.1"/>
    </source>
</evidence>
<evidence type="ECO:0000256" key="7">
    <source>
        <dbReference type="ARBA" id="ARBA00023004"/>
    </source>
</evidence>
<evidence type="ECO:0000256" key="9">
    <source>
        <dbReference type="ARBA" id="ARBA00050776"/>
    </source>
</evidence>
<dbReference type="GO" id="GO:0031071">
    <property type="term" value="F:cysteine desulfurase activity"/>
    <property type="evidence" value="ECO:0007669"/>
    <property type="project" value="UniProtKB-EC"/>
</dbReference>
<proteinExistence type="inferred from homology"/>
<dbReference type="RefSeq" id="WP_069996453.1">
    <property type="nucleotide sequence ID" value="NZ_FMPG01000001.1"/>
</dbReference>
<evidence type="ECO:0000256" key="2">
    <source>
        <dbReference type="ARBA" id="ARBA00006490"/>
    </source>
</evidence>
<evidence type="ECO:0000256" key="1">
    <source>
        <dbReference type="ARBA" id="ARBA00001933"/>
    </source>
</evidence>
<evidence type="ECO:0000256" key="8">
    <source>
        <dbReference type="ARBA" id="ARBA00023014"/>
    </source>
</evidence>
<keyword evidence="4 12" id="KW-0808">Transferase</keyword>
<keyword evidence="6" id="KW-0663">Pyridoxal phosphate</keyword>
<name>A0A1D4GNQ4_9STAP</name>